<keyword evidence="2" id="KW-1185">Reference proteome</keyword>
<evidence type="ECO:0000313" key="1">
    <source>
        <dbReference type="EMBL" id="KAI3766213.1"/>
    </source>
</evidence>
<gene>
    <name evidence="1" type="ORF">L2E82_16265</name>
</gene>
<protein>
    <submittedName>
        <fullName evidence="1">Uncharacterized protein</fullName>
    </submittedName>
</protein>
<reference evidence="2" key="1">
    <citation type="journal article" date="2022" name="Mol. Ecol. Resour.">
        <title>The genomes of chicory, endive, great burdock and yacon provide insights into Asteraceae palaeo-polyploidization history and plant inulin production.</title>
        <authorList>
            <person name="Fan W."/>
            <person name="Wang S."/>
            <person name="Wang H."/>
            <person name="Wang A."/>
            <person name="Jiang F."/>
            <person name="Liu H."/>
            <person name="Zhao H."/>
            <person name="Xu D."/>
            <person name="Zhang Y."/>
        </authorList>
    </citation>
    <scope>NUCLEOTIDE SEQUENCE [LARGE SCALE GENOMIC DNA]</scope>
    <source>
        <strain evidence="2">cv. Punajuju</strain>
    </source>
</reference>
<dbReference type="EMBL" id="CM042011">
    <property type="protein sequence ID" value="KAI3766213.1"/>
    <property type="molecule type" value="Genomic_DNA"/>
</dbReference>
<comment type="caution">
    <text evidence="1">The sequence shown here is derived from an EMBL/GenBank/DDBJ whole genome shotgun (WGS) entry which is preliminary data.</text>
</comment>
<sequence>MSATSLSLWISHISPTLDCPHHRRFLISHLTTDAGHFSDASSNRRSAEGRLHLLSNRSNRSWLHTLDPICAKFHFLGIEFDQ</sequence>
<name>A0ACB9F5N6_CICIN</name>
<proteinExistence type="predicted"/>
<dbReference type="Proteomes" id="UP001055811">
    <property type="component" value="Linkage Group LG03"/>
</dbReference>
<reference evidence="1 2" key="2">
    <citation type="journal article" date="2022" name="Mol. Ecol. Resour.">
        <title>The genomes of chicory, endive, great burdock and yacon provide insights into Asteraceae paleo-polyploidization history and plant inulin production.</title>
        <authorList>
            <person name="Fan W."/>
            <person name="Wang S."/>
            <person name="Wang H."/>
            <person name="Wang A."/>
            <person name="Jiang F."/>
            <person name="Liu H."/>
            <person name="Zhao H."/>
            <person name="Xu D."/>
            <person name="Zhang Y."/>
        </authorList>
    </citation>
    <scope>NUCLEOTIDE SEQUENCE [LARGE SCALE GENOMIC DNA]</scope>
    <source>
        <strain evidence="2">cv. Punajuju</strain>
        <tissue evidence="1">Leaves</tissue>
    </source>
</reference>
<organism evidence="1 2">
    <name type="scientific">Cichorium intybus</name>
    <name type="common">Chicory</name>
    <dbReference type="NCBI Taxonomy" id="13427"/>
    <lineage>
        <taxon>Eukaryota</taxon>
        <taxon>Viridiplantae</taxon>
        <taxon>Streptophyta</taxon>
        <taxon>Embryophyta</taxon>
        <taxon>Tracheophyta</taxon>
        <taxon>Spermatophyta</taxon>
        <taxon>Magnoliopsida</taxon>
        <taxon>eudicotyledons</taxon>
        <taxon>Gunneridae</taxon>
        <taxon>Pentapetalae</taxon>
        <taxon>asterids</taxon>
        <taxon>campanulids</taxon>
        <taxon>Asterales</taxon>
        <taxon>Asteraceae</taxon>
        <taxon>Cichorioideae</taxon>
        <taxon>Cichorieae</taxon>
        <taxon>Cichoriinae</taxon>
        <taxon>Cichorium</taxon>
    </lineage>
</organism>
<accession>A0ACB9F5N6</accession>
<evidence type="ECO:0000313" key="2">
    <source>
        <dbReference type="Proteomes" id="UP001055811"/>
    </source>
</evidence>